<sequence length="81" mass="9050">MAKISIYLDDEQLKDLDDLIANSSNLSKRNRSAFFSYLLKQEVAKQKRAIMLEAAAAVDELNLGWSEEEQNCAIIDAEVSG</sequence>
<dbReference type="OrthoDB" id="583318at2"/>
<organism evidence="1 2">
    <name type="scientific">Hyella patelloides LEGE 07179</name>
    <dbReference type="NCBI Taxonomy" id="945734"/>
    <lineage>
        <taxon>Bacteria</taxon>
        <taxon>Bacillati</taxon>
        <taxon>Cyanobacteriota</taxon>
        <taxon>Cyanophyceae</taxon>
        <taxon>Pleurocapsales</taxon>
        <taxon>Hyellaceae</taxon>
        <taxon>Hyella</taxon>
    </lineage>
</organism>
<name>A0A563VN28_9CYAN</name>
<dbReference type="Proteomes" id="UP000320055">
    <property type="component" value="Unassembled WGS sequence"/>
</dbReference>
<evidence type="ECO:0000313" key="2">
    <source>
        <dbReference type="Proteomes" id="UP000320055"/>
    </source>
</evidence>
<keyword evidence="2" id="KW-1185">Reference proteome</keyword>
<dbReference type="EMBL" id="CAACVJ010000078">
    <property type="protein sequence ID" value="VEP12854.1"/>
    <property type="molecule type" value="Genomic_DNA"/>
</dbReference>
<gene>
    <name evidence="1" type="ORF">H1P_1690003</name>
</gene>
<reference evidence="1 2" key="1">
    <citation type="submission" date="2019-01" db="EMBL/GenBank/DDBJ databases">
        <authorList>
            <person name="Brito A."/>
        </authorList>
    </citation>
    <scope>NUCLEOTIDE SEQUENCE [LARGE SCALE GENOMIC DNA]</scope>
    <source>
        <strain evidence="1">1</strain>
    </source>
</reference>
<protein>
    <submittedName>
        <fullName evidence="1">Uncharacterized protein</fullName>
    </submittedName>
</protein>
<evidence type="ECO:0000313" key="1">
    <source>
        <dbReference type="EMBL" id="VEP12854.1"/>
    </source>
</evidence>
<accession>A0A563VN28</accession>
<dbReference type="AlphaFoldDB" id="A0A563VN28"/>
<dbReference type="RefSeq" id="WP_144870992.1">
    <property type="nucleotide sequence ID" value="NZ_LR213920.1"/>
</dbReference>
<proteinExistence type="predicted"/>